<dbReference type="PATRIC" id="fig|1234876.3.peg.715"/>
<proteinExistence type="predicted"/>
<accession>T0SGD0</accession>
<comment type="caution">
    <text evidence="1">The sequence shown here is derived from an EMBL/GenBank/DDBJ whole genome shotgun (WGS) entry which is preliminary data.</text>
</comment>
<gene>
    <name evidence="1" type="ORF">LLT6_09735</name>
</gene>
<dbReference type="AlphaFoldDB" id="T0SGD0"/>
<organism evidence="1 2">
    <name type="scientific">Lactococcus cremoris subsp. cremoris TIFN6</name>
    <dbReference type="NCBI Taxonomy" id="1234876"/>
    <lineage>
        <taxon>Bacteria</taxon>
        <taxon>Bacillati</taxon>
        <taxon>Bacillota</taxon>
        <taxon>Bacilli</taxon>
        <taxon>Lactobacillales</taxon>
        <taxon>Streptococcaceae</taxon>
        <taxon>Lactococcus</taxon>
        <taxon>Lactococcus cremoris subsp. cremoris</taxon>
    </lineage>
</organism>
<evidence type="ECO:0000313" key="2">
    <source>
        <dbReference type="Proteomes" id="UP000015854"/>
    </source>
</evidence>
<protein>
    <submittedName>
        <fullName evidence="1">Uncharacterized protein</fullName>
    </submittedName>
</protein>
<evidence type="ECO:0000313" key="1">
    <source>
        <dbReference type="EMBL" id="EQC57401.1"/>
    </source>
</evidence>
<dbReference type="EMBL" id="ATBB01000146">
    <property type="protein sequence ID" value="EQC57401.1"/>
    <property type="molecule type" value="Genomic_DNA"/>
</dbReference>
<sequence length="37" mass="4067">MIMDNDIQLLTEEANELSHILNRGNIVSAQVTKNGAL</sequence>
<dbReference type="Proteomes" id="UP000015854">
    <property type="component" value="Unassembled WGS sequence"/>
</dbReference>
<name>T0SGD0_LACLC</name>
<reference evidence="1 2" key="1">
    <citation type="journal article" date="2013" name="ISME J.">
        <title>Multifactorial diversity sustains microbial community stability.</title>
        <authorList>
            <person name="Erkus O."/>
            <person name="de Jager V.C."/>
            <person name="Spus M."/>
            <person name="van Alen-Boerrigter I.J."/>
            <person name="van Rijswijck I.M."/>
            <person name="Hazelwood L."/>
            <person name="Janssen P.W."/>
            <person name="van Hijum S.A."/>
            <person name="Kleerebezem M."/>
            <person name="Smid E.J."/>
        </authorList>
    </citation>
    <scope>NUCLEOTIDE SEQUENCE [LARGE SCALE GENOMIC DNA]</scope>
    <source>
        <strain evidence="1 2">TIFN6</strain>
    </source>
</reference>